<sequence length="284" mass="30457">MDEIIEILHHSLIDTLKMLPFLFAVYLLIEYLEHKASNRLADSLRRLGPLGPVGGALIGSIPQCGFSVAVSNLYSGRLVSLGTLMAVYIATSDEAVPILISNRAGAGKIWGLIAAKVIIAVVFGLAVDLFIRVFNKNKNEQKAPYHELCEGCGCEEHGIFRSALKHTVMIYLFLLLVTVCLNVLIHLLGESRLNDILMANSPLQPLIAALIGLIPNCSASVILTNLYANGSLSFGSAVAGLSTGAGLGLVVLYKTNKNIRQNVFITLLLYAFGAVSGLVIDLIL</sequence>
<keyword evidence="1" id="KW-0812">Transmembrane</keyword>
<protein>
    <submittedName>
        <fullName evidence="2">Arsenic efflux protein</fullName>
    </submittedName>
</protein>
<feature type="transmembrane region" description="Helical" evidence="1">
    <location>
        <begin position="12"/>
        <end position="29"/>
    </location>
</feature>
<dbReference type="InterPro" id="IPR021552">
    <property type="entry name" value="ArsP_2"/>
</dbReference>
<accession>A0A9D1NPL7</accession>
<reference evidence="2" key="2">
    <citation type="journal article" date="2021" name="PeerJ">
        <title>Extensive microbial diversity within the chicken gut microbiome revealed by metagenomics and culture.</title>
        <authorList>
            <person name="Gilroy R."/>
            <person name="Ravi A."/>
            <person name="Getino M."/>
            <person name="Pursley I."/>
            <person name="Horton D.L."/>
            <person name="Alikhan N.F."/>
            <person name="Baker D."/>
            <person name="Gharbi K."/>
            <person name="Hall N."/>
            <person name="Watson M."/>
            <person name="Adriaenssens E.M."/>
            <person name="Foster-Nyarko E."/>
            <person name="Jarju S."/>
            <person name="Secka A."/>
            <person name="Antonio M."/>
            <person name="Oren A."/>
            <person name="Chaudhuri R.R."/>
            <person name="La Ragione R."/>
            <person name="Hildebrand F."/>
            <person name="Pallen M.J."/>
        </authorList>
    </citation>
    <scope>NUCLEOTIDE SEQUENCE</scope>
    <source>
        <strain evidence="2">1370</strain>
    </source>
</reference>
<dbReference type="Proteomes" id="UP000823960">
    <property type="component" value="Unassembled WGS sequence"/>
</dbReference>
<name>A0A9D1NPL7_9FIRM</name>
<gene>
    <name evidence="2" type="ORF">IAD28_02500</name>
</gene>
<dbReference type="Pfam" id="PF11449">
    <property type="entry name" value="ArsP_2"/>
    <property type="match status" value="1"/>
</dbReference>
<dbReference type="NCBIfam" id="NF037962">
    <property type="entry name" value="arsenic_eff"/>
    <property type="match status" value="1"/>
</dbReference>
<organism evidence="2 3">
    <name type="scientific">Candidatus Faeciplasma avium</name>
    <dbReference type="NCBI Taxonomy" id="2840798"/>
    <lineage>
        <taxon>Bacteria</taxon>
        <taxon>Bacillati</taxon>
        <taxon>Bacillota</taxon>
        <taxon>Clostridia</taxon>
        <taxon>Eubacteriales</taxon>
        <taxon>Oscillospiraceae</taxon>
        <taxon>Oscillospiraceae incertae sedis</taxon>
        <taxon>Candidatus Faeciplasma</taxon>
    </lineage>
</organism>
<dbReference type="EMBL" id="DVOL01000034">
    <property type="protein sequence ID" value="HIV10549.1"/>
    <property type="molecule type" value="Genomic_DNA"/>
</dbReference>
<evidence type="ECO:0000313" key="3">
    <source>
        <dbReference type="Proteomes" id="UP000823960"/>
    </source>
</evidence>
<dbReference type="AlphaFoldDB" id="A0A9D1NPL7"/>
<feature type="transmembrane region" description="Helical" evidence="1">
    <location>
        <begin position="264"/>
        <end position="283"/>
    </location>
</feature>
<feature type="transmembrane region" description="Helical" evidence="1">
    <location>
        <begin position="168"/>
        <end position="185"/>
    </location>
</feature>
<evidence type="ECO:0000313" key="2">
    <source>
        <dbReference type="EMBL" id="HIV10549.1"/>
    </source>
</evidence>
<keyword evidence="1" id="KW-0472">Membrane</keyword>
<feature type="transmembrane region" description="Helical" evidence="1">
    <location>
        <begin position="206"/>
        <end position="228"/>
    </location>
</feature>
<proteinExistence type="predicted"/>
<feature type="transmembrane region" description="Helical" evidence="1">
    <location>
        <begin position="109"/>
        <end position="131"/>
    </location>
</feature>
<comment type="caution">
    <text evidence="2">The sequence shown here is derived from an EMBL/GenBank/DDBJ whole genome shotgun (WGS) entry which is preliminary data.</text>
</comment>
<evidence type="ECO:0000256" key="1">
    <source>
        <dbReference type="SAM" id="Phobius"/>
    </source>
</evidence>
<keyword evidence="1" id="KW-1133">Transmembrane helix</keyword>
<reference evidence="2" key="1">
    <citation type="submission" date="2020-10" db="EMBL/GenBank/DDBJ databases">
        <authorList>
            <person name="Gilroy R."/>
        </authorList>
    </citation>
    <scope>NUCLEOTIDE SEQUENCE</scope>
    <source>
        <strain evidence="2">1370</strain>
    </source>
</reference>
<feature type="transmembrane region" description="Helical" evidence="1">
    <location>
        <begin position="234"/>
        <end position="252"/>
    </location>
</feature>